<name>A0A250JBQ4_9BACT</name>
<dbReference type="KEGG" id="cfus:CYFUS_006475"/>
<evidence type="ECO:0000313" key="2">
    <source>
        <dbReference type="Proteomes" id="UP000217257"/>
    </source>
</evidence>
<sequence length="260" mass="28525">MNRWPLWAVLTPGEPARLERRVRAALMLEGDEEHGKGPSFEVIPGRGRYHAIVGADSSDVGAEFQIAKDLSREVDEPVYAIDRGNDPWAVTSWRKGVLEVLEVDPESLAESLGCLLPGRELPSDSSSKRPLRKVALVEGIRAQEASRALEDAGDPFPPGHYRFEDTPQGLRVSSETGDVGFADITLSERLPDVMAYGVIASPNLDMFFVNVLRGGECIGHFALPPRDDSFVPAVRDIKGENSPERILAALGIPAEWFRNE</sequence>
<protein>
    <submittedName>
        <fullName evidence="1">Uncharacterized protein</fullName>
    </submittedName>
</protein>
<dbReference type="Proteomes" id="UP000217257">
    <property type="component" value="Chromosome"/>
</dbReference>
<evidence type="ECO:0000313" key="1">
    <source>
        <dbReference type="EMBL" id="ATB41013.1"/>
    </source>
</evidence>
<dbReference type="EMBL" id="CP022098">
    <property type="protein sequence ID" value="ATB41013.1"/>
    <property type="molecule type" value="Genomic_DNA"/>
</dbReference>
<proteinExistence type="predicted"/>
<organism evidence="1 2">
    <name type="scientific">Cystobacter fuscus</name>
    <dbReference type="NCBI Taxonomy" id="43"/>
    <lineage>
        <taxon>Bacteria</taxon>
        <taxon>Pseudomonadati</taxon>
        <taxon>Myxococcota</taxon>
        <taxon>Myxococcia</taxon>
        <taxon>Myxococcales</taxon>
        <taxon>Cystobacterineae</taxon>
        <taxon>Archangiaceae</taxon>
        <taxon>Cystobacter</taxon>
    </lineage>
</organism>
<gene>
    <name evidence="1" type="ORF">CYFUS_006475</name>
</gene>
<accession>A0A250JBQ4</accession>
<dbReference type="RefSeq" id="WP_157758793.1">
    <property type="nucleotide sequence ID" value="NZ_CP022098.1"/>
</dbReference>
<reference evidence="1 2" key="1">
    <citation type="submission" date="2017-06" db="EMBL/GenBank/DDBJ databases">
        <title>Sequencing and comparative analysis of myxobacterial genomes.</title>
        <authorList>
            <person name="Rupp O."/>
            <person name="Goesmann A."/>
            <person name="Sogaard-Andersen L."/>
        </authorList>
    </citation>
    <scope>NUCLEOTIDE SEQUENCE [LARGE SCALE GENOMIC DNA]</scope>
    <source>
        <strain evidence="1 2">DSM 52655</strain>
    </source>
</reference>
<dbReference type="AlphaFoldDB" id="A0A250JBQ4"/>